<dbReference type="Proteomes" id="UP000783686">
    <property type="component" value="Unassembled WGS sequence"/>
</dbReference>
<dbReference type="InterPro" id="IPR039672">
    <property type="entry name" value="MFS_2"/>
</dbReference>
<feature type="transmembrane region" description="Helical" evidence="2">
    <location>
        <begin position="463"/>
        <end position="487"/>
    </location>
</feature>
<dbReference type="InterPro" id="IPR036259">
    <property type="entry name" value="MFS_trans_sf"/>
</dbReference>
<dbReference type="GO" id="GO:0005886">
    <property type="term" value="C:plasma membrane"/>
    <property type="evidence" value="ECO:0007669"/>
    <property type="project" value="TreeGrafter"/>
</dbReference>
<keyword evidence="2" id="KW-0472">Membrane</keyword>
<feature type="transmembrane region" description="Helical" evidence="2">
    <location>
        <begin position="387"/>
        <end position="409"/>
    </location>
</feature>
<feature type="transmembrane region" description="Helical" evidence="2">
    <location>
        <begin position="204"/>
        <end position="221"/>
    </location>
</feature>
<dbReference type="OrthoDB" id="1730117at2759"/>
<reference evidence="3" key="1">
    <citation type="submission" date="2020-09" db="EMBL/GenBank/DDBJ databases">
        <authorList>
            <person name="Kikuchi T."/>
        </authorList>
    </citation>
    <scope>NUCLEOTIDE SEQUENCE</scope>
    <source>
        <strain evidence="3">SH1</strain>
    </source>
</reference>
<feature type="transmembrane region" description="Helical" evidence="2">
    <location>
        <begin position="363"/>
        <end position="381"/>
    </location>
</feature>
<dbReference type="SUPFAM" id="SSF103473">
    <property type="entry name" value="MFS general substrate transporter"/>
    <property type="match status" value="1"/>
</dbReference>
<keyword evidence="2" id="KW-1133">Transmembrane helix</keyword>
<keyword evidence="4" id="KW-1185">Reference proteome</keyword>
<keyword evidence="2" id="KW-0812">Transmembrane</keyword>
<organism evidence="3 4">
    <name type="scientific">Bursaphelenchus okinawaensis</name>
    <dbReference type="NCBI Taxonomy" id="465554"/>
    <lineage>
        <taxon>Eukaryota</taxon>
        <taxon>Metazoa</taxon>
        <taxon>Ecdysozoa</taxon>
        <taxon>Nematoda</taxon>
        <taxon>Chromadorea</taxon>
        <taxon>Rhabditida</taxon>
        <taxon>Tylenchina</taxon>
        <taxon>Tylenchomorpha</taxon>
        <taxon>Aphelenchoidea</taxon>
        <taxon>Aphelenchoididae</taxon>
        <taxon>Bursaphelenchus</taxon>
    </lineage>
</organism>
<sequence length="517" mass="58295">MSDLEEKPDEIVDVSDEYQLHQDDDSQHNELDEVIQRRDRAQSVNDISKCQVLSYSIGHFYNDLCSSLWFTYLMIYLEKVVMLQHSLAGLLMLIGQVTDAISTPIVGLLSDASILPGFLCKFGRRKSWHIIGTFCVTISFPFIFGGCLLCTGHSINWIKVLWFAPFIALFQFGWAAVQISHLAMIPELSENPSRRTSMNSLRNAFAVIANLTIYLAVFFLLNADKDLGINPNDLIQFREVGLGAVVVGFTVTAVFYLFVKEKAFTRMTLSTLSLQSDASSLIQMSWKNWFSHIEFYQVAFLYMFCRLYINVAQVYFSFYITDVMELEKTYLAKLPLVIYMSSFAVSLLMGVPKINKLFHKKALFMLASLIGVANGVVIHFSTNILSVYVISILLGVVQALLLISSLSVTAQLINRNTESGAFVYGAMSFMDKLSNGLVIQVVQLLTPDCDVKRDTSSSEACKVFYKNVMIYVPGSCVIIVFLILIFLNTKKLGERLRRHNSDDELSTSHLVPDHEEI</sequence>
<protein>
    <recommendedName>
        <fullName evidence="5">MFS domain-containing protein</fullName>
    </recommendedName>
</protein>
<feature type="transmembrane region" description="Helical" evidence="2">
    <location>
        <begin position="161"/>
        <end position="183"/>
    </location>
</feature>
<name>A0A811KG20_9BILA</name>
<dbReference type="CDD" id="cd17491">
    <property type="entry name" value="MFS_MFSD12"/>
    <property type="match status" value="1"/>
</dbReference>
<dbReference type="AlphaFoldDB" id="A0A811KG20"/>
<accession>A0A811KG20</accession>
<dbReference type="PANTHER" id="PTHR11328:SF28">
    <property type="entry name" value="MAJOR FACILITATOR SUPERFAMILY DOMAIN-CONTAINING PROTEIN 12"/>
    <property type="match status" value="1"/>
</dbReference>
<feature type="transmembrane region" description="Helical" evidence="2">
    <location>
        <begin position="130"/>
        <end position="155"/>
    </location>
</feature>
<dbReference type="EMBL" id="CAJFDH010000003">
    <property type="protein sequence ID" value="CAD5214141.1"/>
    <property type="molecule type" value="Genomic_DNA"/>
</dbReference>
<evidence type="ECO:0000256" key="2">
    <source>
        <dbReference type="SAM" id="Phobius"/>
    </source>
</evidence>
<evidence type="ECO:0008006" key="5">
    <source>
        <dbReference type="Google" id="ProtNLM"/>
    </source>
</evidence>
<comment type="similarity">
    <text evidence="1">Belongs to the major facilitator superfamily.</text>
</comment>
<evidence type="ECO:0000256" key="1">
    <source>
        <dbReference type="ARBA" id="ARBA00008335"/>
    </source>
</evidence>
<dbReference type="FunFam" id="1.20.1250.20:FF:000431">
    <property type="entry name" value="Predicted protein"/>
    <property type="match status" value="1"/>
</dbReference>
<evidence type="ECO:0000313" key="4">
    <source>
        <dbReference type="Proteomes" id="UP000614601"/>
    </source>
</evidence>
<feature type="transmembrane region" description="Helical" evidence="2">
    <location>
        <begin position="421"/>
        <end position="443"/>
    </location>
</feature>
<feature type="transmembrane region" description="Helical" evidence="2">
    <location>
        <begin position="330"/>
        <end position="351"/>
    </location>
</feature>
<dbReference type="GO" id="GO:0008643">
    <property type="term" value="P:carbohydrate transport"/>
    <property type="evidence" value="ECO:0007669"/>
    <property type="project" value="InterPro"/>
</dbReference>
<dbReference type="GO" id="GO:0015293">
    <property type="term" value="F:symporter activity"/>
    <property type="evidence" value="ECO:0007669"/>
    <property type="project" value="InterPro"/>
</dbReference>
<dbReference type="Proteomes" id="UP000614601">
    <property type="component" value="Unassembled WGS sequence"/>
</dbReference>
<dbReference type="Gene3D" id="1.20.1250.20">
    <property type="entry name" value="MFS general substrate transporter like domains"/>
    <property type="match status" value="2"/>
</dbReference>
<dbReference type="Pfam" id="PF13347">
    <property type="entry name" value="MFS_2"/>
    <property type="match status" value="1"/>
</dbReference>
<comment type="caution">
    <text evidence="3">The sequence shown here is derived from an EMBL/GenBank/DDBJ whole genome shotgun (WGS) entry which is preliminary data.</text>
</comment>
<gene>
    <name evidence="3" type="ORF">BOKJ2_LOCUS5444</name>
</gene>
<feature type="transmembrane region" description="Helical" evidence="2">
    <location>
        <begin position="295"/>
        <end position="318"/>
    </location>
</feature>
<evidence type="ECO:0000313" key="3">
    <source>
        <dbReference type="EMBL" id="CAD5214141.1"/>
    </source>
</evidence>
<dbReference type="EMBL" id="CAJFCW020000003">
    <property type="protein sequence ID" value="CAG9102166.1"/>
    <property type="molecule type" value="Genomic_DNA"/>
</dbReference>
<proteinExistence type="inferred from homology"/>
<feature type="transmembrane region" description="Helical" evidence="2">
    <location>
        <begin position="241"/>
        <end position="259"/>
    </location>
</feature>
<dbReference type="PANTHER" id="PTHR11328">
    <property type="entry name" value="MAJOR FACILITATOR SUPERFAMILY DOMAIN-CONTAINING PROTEIN"/>
    <property type="match status" value="1"/>
</dbReference>